<keyword evidence="2" id="KW-1185">Reference proteome</keyword>
<protein>
    <recommendedName>
        <fullName evidence="3">Uracil-DNA glycosylase</fullName>
    </recommendedName>
</protein>
<dbReference type="RefSeq" id="WP_169699904.1">
    <property type="nucleotide sequence ID" value="NZ_LS974202.1"/>
</dbReference>
<dbReference type="EMBL" id="LS974202">
    <property type="protein sequence ID" value="SSC13795.1"/>
    <property type="molecule type" value="Genomic_DNA"/>
</dbReference>
<evidence type="ECO:0000313" key="2">
    <source>
        <dbReference type="Proteomes" id="UP000250796"/>
    </source>
</evidence>
<dbReference type="AlphaFoldDB" id="A0A7Z7PQ55"/>
<accession>A0A7Z7PQ55</accession>
<dbReference type="KEGG" id="minf:MESINF_2355"/>
<sequence length="67" mass="8146">MESDSCSNYHECPIVKAYEQGKIDSEWINMYCHDRWKDCERFQLEDLSDYSYEFVLPDGSVEERLRR</sequence>
<organism evidence="1 2">
    <name type="scientific">Mesotoga infera</name>
    <dbReference type="NCBI Taxonomy" id="1236046"/>
    <lineage>
        <taxon>Bacteria</taxon>
        <taxon>Thermotogati</taxon>
        <taxon>Thermotogota</taxon>
        <taxon>Thermotogae</taxon>
        <taxon>Kosmotogales</taxon>
        <taxon>Kosmotogaceae</taxon>
        <taxon>Mesotoga</taxon>
    </lineage>
</organism>
<evidence type="ECO:0008006" key="3">
    <source>
        <dbReference type="Google" id="ProtNLM"/>
    </source>
</evidence>
<reference evidence="1 2" key="1">
    <citation type="submission" date="2017-01" db="EMBL/GenBank/DDBJ databases">
        <authorList>
            <person name="Erauso G."/>
        </authorList>
    </citation>
    <scope>NUCLEOTIDE SEQUENCE [LARGE SCALE GENOMIC DNA]</scope>
    <source>
        <strain evidence="1">MESINF1</strain>
    </source>
</reference>
<gene>
    <name evidence="1" type="ORF">MESINF_2355</name>
</gene>
<evidence type="ECO:0000313" key="1">
    <source>
        <dbReference type="EMBL" id="SSC13795.1"/>
    </source>
</evidence>
<proteinExistence type="predicted"/>
<dbReference type="Proteomes" id="UP000250796">
    <property type="component" value="Chromosome MESINF"/>
</dbReference>
<name>A0A7Z7PQ55_9BACT</name>